<comment type="pathway">
    <text evidence="2">Protein modification; protein glycosylation.</text>
</comment>
<keyword evidence="4" id="KW-0808">Transferase</keyword>
<protein>
    <recommendedName>
        <fullName evidence="10">Glycosyltransferase subfamily 4-like N-terminal domain-containing protein</fullName>
    </recommendedName>
</protein>
<evidence type="ECO:0000259" key="10">
    <source>
        <dbReference type="Pfam" id="PF13579"/>
    </source>
</evidence>
<evidence type="ECO:0000313" key="11">
    <source>
        <dbReference type="EMBL" id="GLC59265.1"/>
    </source>
</evidence>
<evidence type="ECO:0000256" key="6">
    <source>
        <dbReference type="ARBA" id="ARBA00022824"/>
    </source>
</evidence>
<evidence type="ECO:0000256" key="1">
    <source>
        <dbReference type="ARBA" id="ARBA00004389"/>
    </source>
</evidence>
<feature type="transmembrane region" description="Helical" evidence="9">
    <location>
        <begin position="81"/>
        <end position="103"/>
    </location>
</feature>
<keyword evidence="7 9" id="KW-1133">Transmembrane helix</keyword>
<dbReference type="Pfam" id="PF13579">
    <property type="entry name" value="Glyco_trans_4_4"/>
    <property type="match status" value="1"/>
</dbReference>
<sequence length="464" mass="51204">MVKASTAGNAKHVHWVIVLGDFGRSPRMQYHTVSLSRQPATDVHVVAYAGSTPLEELVSASNVHIHNVAELPGWLRQLPRLIFLVLKVLHQLISLLWLMLVVLPSPGHILLQNPPAIPTMVVCWLAARRHRAKLVIDWHNYGYTILALSQGQRHPLVALARRYERFWGRRGDAHFCVTRAMRDDLQRKWGLTATVLHDRPPAFFKRTALPALHTLFHKLGPALERPTFDDFLSRRTSQAAASGRTQQESVELTVVSAKRPGQTASLRPDRPAVVVSSTSWTPDEDFSILLDAAVRYDQLAASGSFTPGEALPELLLLITGKGPQKDMYLARIASMSFKKVAIRALWLEAADYPLLLGAADVGVSLHASSSGLDLPMKVVDMYGSGLPVCALSYSCIGELVTPGETGLLFANGQELAEQLAGLLKCFPAAPGAQLRELQRNVASREQGLRWEENWRRFAAPVLGY</sequence>
<keyword evidence="12" id="KW-1185">Reference proteome</keyword>
<evidence type="ECO:0000256" key="9">
    <source>
        <dbReference type="SAM" id="Phobius"/>
    </source>
</evidence>
<evidence type="ECO:0000256" key="4">
    <source>
        <dbReference type="ARBA" id="ARBA00022679"/>
    </source>
</evidence>
<organism evidence="11 12">
    <name type="scientific">Pleodorina starrii</name>
    <dbReference type="NCBI Taxonomy" id="330485"/>
    <lineage>
        <taxon>Eukaryota</taxon>
        <taxon>Viridiplantae</taxon>
        <taxon>Chlorophyta</taxon>
        <taxon>core chlorophytes</taxon>
        <taxon>Chlorophyceae</taxon>
        <taxon>CS clade</taxon>
        <taxon>Chlamydomonadales</taxon>
        <taxon>Volvocaceae</taxon>
        <taxon>Pleodorina</taxon>
    </lineage>
</organism>
<proteinExistence type="predicted"/>
<dbReference type="GO" id="GO:0000030">
    <property type="term" value="F:mannosyltransferase activity"/>
    <property type="evidence" value="ECO:0007669"/>
    <property type="project" value="InterPro"/>
</dbReference>
<dbReference type="Pfam" id="PF13692">
    <property type="entry name" value="Glyco_trans_1_4"/>
    <property type="match status" value="1"/>
</dbReference>
<feature type="domain" description="Glycosyltransferase subfamily 4-like N-terminal" evidence="10">
    <location>
        <begin position="42"/>
        <end position="194"/>
    </location>
</feature>
<gene>
    <name evidence="11" type="primary">PLEST008496</name>
    <name evidence="11" type="ORF">PLESTB_001468000</name>
</gene>
<reference evidence="11 12" key="1">
    <citation type="journal article" date="2023" name="Commun. Biol.">
        <title>Reorganization of the ancestral sex-determining regions during the evolution of trioecy in Pleodorina starrii.</title>
        <authorList>
            <person name="Takahashi K."/>
            <person name="Suzuki S."/>
            <person name="Kawai-Toyooka H."/>
            <person name="Yamamoto K."/>
            <person name="Hamaji T."/>
            <person name="Ootsuki R."/>
            <person name="Yamaguchi H."/>
            <person name="Kawachi M."/>
            <person name="Higashiyama T."/>
            <person name="Nozaki H."/>
        </authorList>
    </citation>
    <scope>NUCLEOTIDE SEQUENCE [LARGE SCALE GENOMIC DNA]</scope>
    <source>
        <strain evidence="11 12">NIES-4479</strain>
    </source>
</reference>
<comment type="subcellular location">
    <subcellularLocation>
        <location evidence="1">Endoplasmic reticulum membrane</location>
        <topology evidence="1">Single-pass membrane protein</topology>
    </subcellularLocation>
</comment>
<dbReference type="SUPFAM" id="SSF53756">
    <property type="entry name" value="UDP-Glycosyltransferase/glycogen phosphorylase"/>
    <property type="match status" value="1"/>
</dbReference>
<dbReference type="GO" id="GO:0005789">
    <property type="term" value="C:endoplasmic reticulum membrane"/>
    <property type="evidence" value="ECO:0007669"/>
    <property type="project" value="UniProtKB-SubCell"/>
</dbReference>
<dbReference type="InterPro" id="IPR028098">
    <property type="entry name" value="Glyco_trans_4-like_N"/>
</dbReference>
<keyword evidence="8 9" id="KW-0472">Membrane</keyword>
<keyword evidence="3" id="KW-0328">Glycosyltransferase</keyword>
<evidence type="ECO:0000256" key="3">
    <source>
        <dbReference type="ARBA" id="ARBA00022676"/>
    </source>
</evidence>
<dbReference type="FunFam" id="3.40.50.2000:FF:000109">
    <property type="entry name" value="Chitobiosyldiphosphodolichol beta-mannosyltransferase"/>
    <property type="match status" value="1"/>
</dbReference>
<dbReference type="OrthoDB" id="614844at2759"/>
<keyword evidence="6" id="KW-0256">Endoplasmic reticulum</keyword>
<dbReference type="InterPro" id="IPR026051">
    <property type="entry name" value="ALG1-like"/>
</dbReference>
<dbReference type="AlphaFoldDB" id="A0A9W6F831"/>
<dbReference type="Proteomes" id="UP001165080">
    <property type="component" value="Unassembled WGS sequence"/>
</dbReference>
<evidence type="ECO:0000256" key="2">
    <source>
        <dbReference type="ARBA" id="ARBA00004922"/>
    </source>
</evidence>
<dbReference type="Gene3D" id="3.40.50.2000">
    <property type="entry name" value="Glycogen Phosphorylase B"/>
    <property type="match status" value="2"/>
</dbReference>
<evidence type="ECO:0000256" key="5">
    <source>
        <dbReference type="ARBA" id="ARBA00022692"/>
    </source>
</evidence>
<accession>A0A9W6F831</accession>
<dbReference type="EMBL" id="BRXU01000027">
    <property type="protein sequence ID" value="GLC59265.1"/>
    <property type="molecule type" value="Genomic_DNA"/>
</dbReference>
<dbReference type="PANTHER" id="PTHR13036:SF0">
    <property type="entry name" value="CHITOBIOSYLDIPHOSPHODOLICHOL BETA-MANNOSYLTRANSFERASE"/>
    <property type="match status" value="1"/>
</dbReference>
<comment type="caution">
    <text evidence="11">The sequence shown here is derived from an EMBL/GenBank/DDBJ whole genome shotgun (WGS) entry which is preliminary data.</text>
</comment>
<name>A0A9W6F831_9CHLO</name>
<evidence type="ECO:0000256" key="7">
    <source>
        <dbReference type="ARBA" id="ARBA00022989"/>
    </source>
</evidence>
<evidence type="ECO:0000256" key="8">
    <source>
        <dbReference type="ARBA" id="ARBA00023136"/>
    </source>
</evidence>
<evidence type="ECO:0000313" key="12">
    <source>
        <dbReference type="Proteomes" id="UP001165080"/>
    </source>
</evidence>
<keyword evidence="5 9" id="KW-0812">Transmembrane</keyword>
<dbReference type="PANTHER" id="PTHR13036">
    <property type="entry name" value="BETA1,4 MANNOSYLTRANSFERASE"/>
    <property type="match status" value="1"/>
</dbReference>